<feature type="compositionally biased region" description="Low complexity" evidence="2">
    <location>
        <begin position="175"/>
        <end position="188"/>
    </location>
</feature>
<proteinExistence type="predicted"/>
<organism evidence="3 4">
    <name type="scientific">Champsocephalus esox</name>
    <name type="common">pike icefish</name>
    <dbReference type="NCBI Taxonomy" id="159716"/>
    <lineage>
        <taxon>Eukaryota</taxon>
        <taxon>Metazoa</taxon>
        <taxon>Chordata</taxon>
        <taxon>Craniata</taxon>
        <taxon>Vertebrata</taxon>
        <taxon>Euteleostomi</taxon>
        <taxon>Actinopterygii</taxon>
        <taxon>Neopterygii</taxon>
        <taxon>Teleostei</taxon>
        <taxon>Neoteleostei</taxon>
        <taxon>Acanthomorphata</taxon>
        <taxon>Eupercaria</taxon>
        <taxon>Perciformes</taxon>
        <taxon>Notothenioidei</taxon>
        <taxon>Channichthyidae</taxon>
        <taxon>Champsocephalus</taxon>
    </lineage>
</organism>
<evidence type="ECO:0000313" key="3">
    <source>
        <dbReference type="EMBL" id="KAK5905299.1"/>
    </source>
</evidence>
<name>A0AAN8H782_9TELE</name>
<reference evidence="3 4" key="1">
    <citation type="journal article" date="2023" name="Mol. Biol. Evol.">
        <title>Genomics of Secondarily Temperate Adaptation in the Only Non-Antarctic Icefish.</title>
        <authorList>
            <person name="Rivera-Colon A.G."/>
            <person name="Rayamajhi N."/>
            <person name="Minhas B.F."/>
            <person name="Madrigal G."/>
            <person name="Bilyk K.T."/>
            <person name="Yoon V."/>
            <person name="Hune M."/>
            <person name="Gregory S."/>
            <person name="Cheng C.H.C."/>
            <person name="Catchen J.M."/>
        </authorList>
    </citation>
    <scope>NUCLEOTIDE SEQUENCE [LARGE SCALE GENOMIC DNA]</scope>
    <source>
        <strain evidence="3">JC2023a</strain>
    </source>
</reference>
<comment type="caution">
    <text evidence="3">The sequence shown here is derived from an EMBL/GenBank/DDBJ whole genome shotgun (WGS) entry which is preliminary data.</text>
</comment>
<keyword evidence="4" id="KW-1185">Reference proteome</keyword>
<dbReference type="EMBL" id="JAULUE010002050">
    <property type="protein sequence ID" value="KAK5905299.1"/>
    <property type="molecule type" value="Genomic_DNA"/>
</dbReference>
<evidence type="ECO:0000313" key="4">
    <source>
        <dbReference type="Proteomes" id="UP001335648"/>
    </source>
</evidence>
<dbReference type="Proteomes" id="UP001335648">
    <property type="component" value="Unassembled WGS sequence"/>
</dbReference>
<gene>
    <name evidence="3" type="ORF">CesoFtcFv8_006778</name>
</gene>
<dbReference type="AlphaFoldDB" id="A0AAN8H782"/>
<sequence length="214" mass="22441">MEARFSSEVASIVEVAIQAAVSVFRDVWAKEAPNSQWEEAKSGEILEIEKCLVLQIHKVFTEYSSELFEENEALRAKVEQLEDVLQKKAGHLERELEARVGQLGKEMEELEQELKSISDVGSKTPGGPTLLLVQDASLIGAPVVSVSSSPAAPLVAVKEPSSTPPPVSAVSSTAAPVAVSDPAPVVSAGGPPRSTVGGGQPSGPPAPCTTYDCL</sequence>
<feature type="region of interest" description="Disordered" evidence="2">
    <location>
        <begin position="175"/>
        <end position="214"/>
    </location>
</feature>
<accession>A0AAN8H782</accession>
<evidence type="ECO:0000256" key="2">
    <source>
        <dbReference type="SAM" id="MobiDB-lite"/>
    </source>
</evidence>
<protein>
    <submittedName>
        <fullName evidence="3">Uncharacterized protein</fullName>
    </submittedName>
</protein>
<feature type="coiled-coil region" evidence="1">
    <location>
        <begin position="64"/>
        <end position="120"/>
    </location>
</feature>
<evidence type="ECO:0000256" key="1">
    <source>
        <dbReference type="SAM" id="Coils"/>
    </source>
</evidence>
<keyword evidence="1" id="KW-0175">Coiled coil</keyword>